<keyword evidence="3" id="KW-1185">Reference proteome</keyword>
<feature type="compositionally biased region" description="Gly residues" evidence="1">
    <location>
        <begin position="165"/>
        <end position="193"/>
    </location>
</feature>
<organism evidence="2 3">
    <name type="scientific">Streptomyces lycii</name>
    <dbReference type="NCBI Taxonomy" id="2654337"/>
    <lineage>
        <taxon>Bacteria</taxon>
        <taxon>Bacillati</taxon>
        <taxon>Actinomycetota</taxon>
        <taxon>Actinomycetes</taxon>
        <taxon>Kitasatosporales</taxon>
        <taxon>Streptomycetaceae</taxon>
        <taxon>Streptomyces</taxon>
    </lineage>
</organism>
<feature type="compositionally biased region" description="Low complexity" evidence="1">
    <location>
        <begin position="210"/>
        <end position="219"/>
    </location>
</feature>
<gene>
    <name evidence="2" type="ORF">GCU69_01195</name>
</gene>
<keyword evidence="2" id="KW-0547">Nucleotide-binding</keyword>
<comment type="caution">
    <text evidence="2">The sequence shown here is derived from an EMBL/GenBank/DDBJ whole genome shotgun (WGS) entry which is preliminary data.</text>
</comment>
<dbReference type="PANTHER" id="PTHR37807:SF3">
    <property type="entry name" value="OS07G0160300 PROTEIN"/>
    <property type="match status" value="1"/>
</dbReference>
<dbReference type="RefSeq" id="WP_156204887.1">
    <property type="nucleotide sequence ID" value="NZ_WHPN01000028.1"/>
</dbReference>
<dbReference type="PANTHER" id="PTHR37807">
    <property type="entry name" value="OS07G0160300 PROTEIN"/>
    <property type="match status" value="1"/>
</dbReference>
<dbReference type="SUPFAM" id="SSF52540">
    <property type="entry name" value="P-loop containing nucleoside triphosphate hydrolases"/>
    <property type="match status" value="1"/>
</dbReference>
<keyword evidence="2" id="KW-0067">ATP-binding</keyword>
<feature type="region of interest" description="Disordered" evidence="1">
    <location>
        <begin position="165"/>
        <end position="219"/>
    </location>
</feature>
<dbReference type="Pfam" id="PF13671">
    <property type="entry name" value="AAA_33"/>
    <property type="match status" value="1"/>
</dbReference>
<protein>
    <submittedName>
        <fullName evidence="2">ATP-binding protein</fullName>
    </submittedName>
</protein>
<proteinExistence type="predicted"/>
<evidence type="ECO:0000313" key="2">
    <source>
        <dbReference type="EMBL" id="KAF4410924.1"/>
    </source>
</evidence>
<evidence type="ECO:0000313" key="3">
    <source>
        <dbReference type="Proteomes" id="UP000621266"/>
    </source>
</evidence>
<dbReference type="InterPro" id="IPR027417">
    <property type="entry name" value="P-loop_NTPase"/>
</dbReference>
<dbReference type="GO" id="GO:0005524">
    <property type="term" value="F:ATP binding"/>
    <property type="evidence" value="ECO:0007669"/>
    <property type="project" value="UniProtKB-KW"/>
</dbReference>
<dbReference type="EMBL" id="WHPN01000028">
    <property type="protein sequence ID" value="KAF4410924.1"/>
    <property type="molecule type" value="Genomic_DNA"/>
</dbReference>
<evidence type="ECO:0000256" key="1">
    <source>
        <dbReference type="SAM" id="MobiDB-lite"/>
    </source>
</evidence>
<dbReference type="Proteomes" id="UP000621266">
    <property type="component" value="Unassembled WGS sequence"/>
</dbReference>
<name>A0ABQ7FR16_9ACTN</name>
<accession>A0ABQ7FR16</accession>
<dbReference type="Gene3D" id="3.40.50.300">
    <property type="entry name" value="P-loop containing nucleotide triphosphate hydrolases"/>
    <property type="match status" value="1"/>
</dbReference>
<reference evidence="2 3" key="1">
    <citation type="submission" date="2019-10" db="EMBL/GenBank/DDBJ databases">
        <title>Streptomyces tenebrisbrunneis sp.nov., an endogenous actinomycete isolated from of Lycium ruthenicum.</title>
        <authorList>
            <person name="Ma L."/>
        </authorList>
    </citation>
    <scope>NUCLEOTIDE SEQUENCE [LARGE SCALE GENOMIC DNA]</scope>
    <source>
        <strain evidence="2 3">TRM 66187</strain>
    </source>
</reference>
<sequence length="219" mass="23085">MTAPTLHLTCGLPGAGKTTLARALEREHRALRLTADEWIHRLYEGATDAGFDAARDPVEAVQWDVALRALELGCDVVLDWGLWSREERTRCRRAARALGARVELWLLDPPVEELWRRLERRNSAGTEGTFRIGRELLDLYTTRFERPGPDELAEFDGRGRGCGCGGANPGSGEDGWGGASPGPGKGASGGGPEGAASGEAEAGPGGGRGVSSRAGGPAA</sequence>